<proteinExistence type="predicted"/>
<gene>
    <name evidence="1" type="ORF">BLNAU_961</name>
</gene>
<sequence length="241" mass="27606">MSFLNKMKAEATKLQQKASMSIHSVEKTEETAEFKTEVKKLDTLRDGLERLETLASAMKVAHQAAHKAELEYLESYGKYCQEDLTLPKEVSVLVDKLKAATKHYSDYITALDEGILKATTNFCKEPVGQIHTLERELDKMKTTRDYKTKDKQADGTWKVEASKQEWETLDQQYKAKREILLRQIAWVSGARDRFVVETLGNFQELKVLYHSNSGEEMKHIKEDVEKALAEVKPAPERPPVS</sequence>
<dbReference type="InterPro" id="IPR027267">
    <property type="entry name" value="AH/BAR_dom_sf"/>
</dbReference>
<dbReference type="Gene3D" id="1.20.1270.60">
    <property type="entry name" value="Arfaptin homology (AH) domain/BAR domain"/>
    <property type="match status" value="1"/>
</dbReference>
<protein>
    <submittedName>
        <fullName evidence="1">Uncharacterized protein</fullName>
    </submittedName>
</protein>
<evidence type="ECO:0000313" key="1">
    <source>
        <dbReference type="EMBL" id="KAK2963884.1"/>
    </source>
</evidence>
<dbReference type="SUPFAM" id="SSF103657">
    <property type="entry name" value="BAR/IMD domain-like"/>
    <property type="match status" value="1"/>
</dbReference>
<accession>A0ABQ9YJE4</accession>
<keyword evidence="2" id="KW-1185">Reference proteome</keyword>
<evidence type="ECO:0000313" key="2">
    <source>
        <dbReference type="Proteomes" id="UP001281761"/>
    </source>
</evidence>
<reference evidence="1 2" key="1">
    <citation type="journal article" date="2022" name="bioRxiv">
        <title>Genomics of Preaxostyla Flagellates Illuminates Evolutionary Transitions and the Path Towards Mitochondrial Loss.</title>
        <authorList>
            <person name="Novak L.V.F."/>
            <person name="Treitli S.C."/>
            <person name="Pyrih J."/>
            <person name="Halakuc P."/>
            <person name="Pipaliya S.V."/>
            <person name="Vacek V."/>
            <person name="Brzon O."/>
            <person name="Soukal P."/>
            <person name="Eme L."/>
            <person name="Dacks J.B."/>
            <person name="Karnkowska A."/>
            <person name="Elias M."/>
            <person name="Hampl V."/>
        </authorList>
    </citation>
    <scope>NUCLEOTIDE SEQUENCE [LARGE SCALE GENOMIC DNA]</scope>
    <source>
        <strain evidence="1">NAU3</strain>
        <tissue evidence="1">Gut</tissue>
    </source>
</reference>
<comment type="caution">
    <text evidence="1">The sequence shown here is derived from an EMBL/GenBank/DDBJ whole genome shotgun (WGS) entry which is preliminary data.</text>
</comment>
<dbReference type="Proteomes" id="UP001281761">
    <property type="component" value="Unassembled WGS sequence"/>
</dbReference>
<dbReference type="EMBL" id="JARBJD010000004">
    <property type="protein sequence ID" value="KAK2963884.1"/>
    <property type="molecule type" value="Genomic_DNA"/>
</dbReference>
<name>A0ABQ9YJE4_9EUKA</name>
<organism evidence="1 2">
    <name type="scientific">Blattamonas nauphoetae</name>
    <dbReference type="NCBI Taxonomy" id="2049346"/>
    <lineage>
        <taxon>Eukaryota</taxon>
        <taxon>Metamonada</taxon>
        <taxon>Preaxostyla</taxon>
        <taxon>Oxymonadida</taxon>
        <taxon>Blattamonas</taxon>
    </lineage>
</organism>